<dbReference type="SUPFAM" id="SSF54236">
    <property type="entry name" value="Ubiquitin-like"/>
    <property type="match status" value="1"/>
</dbReference>
<proteinExistence type="inferred from homology"/>
<dbReference type="GO" id="GO:0005737">
    <property type="term" value="C:cytoplasm"/>
    <property type="evidence" value="ECO:0007669"/>
    <property type="project" value="TreeGrafter"/>
</dbReference>
<evidence type="ECO:0000259" key="5">
    <source>
        <dbReference type="PROSITE" id="PS50053"/>
    </source>
</evidence>
<dbReference type="SUPFAM" id="SSF52058">
    <property type="entry name" value="L domain-like"/>
    <property type="match status" value="1"/>
</dbReference>
<protein>
    <submittedName>
        <fullName evidence="6">LRR repeats and ubiquitin-like domain-containing protein At2g30105</fullName>
    </submittedName>
</protein>
<dbReference type="InterPro" id="IPR000626">
    <property type="entry name" value="Ubiquitin-like_dom"/>
</dbReference>
<evidence type="ECO:0000256" key="3">
    <source>
        <dbReference type="ARBA" id="ARBA00023786"/>
    </source>
</evidence>
<dbReference type="EMBL" id="GDJX01006123">
    <property type="protein sequence ID" value="JAT61813.1"/>
    <property type="molecule type" value="Transcribed_RNA"/>
</dbReference>
<dbReference type="Gene3D" id="3.10.20.90">
    <property type="entry name" value="Phosphatidylinositol 3-kinase Catalytic Subunit, Chain A, domain 1"/>
    <property type="match status" value="1"/>
</dbReference>
<evidence type="ECO:0000256" key="4">
    <source>
        <dbReference type="ARBA" id="ARBA00037519"/>
    </source>
</evidence>
<evidence type="ECO:0000256" key="1">
    <source>
        <dbReference type="ARBA" id="ARBA00022614"/>
    </source>
</evidence>
<dbReference type="AlphaFoldDB" id="A0A1D1Z4J0"/>
<dbReference type="SMART" id="SM00364">
    <property type="entry name" value="LRR_BAC"/>
    <property type="match status" value="5"/>
</dbReference>
<dbReference type="InterPro" id="IPR029071">
    <property type="entry name" value="Ubiquitin-like_domsf"/>
</dbReference>
<gene>
    <name evidence="6" type="primary">At2g30105_1</name>
    <name evidence="6" type="ORF">g.102683</name>
</gene>
<dbReference type="Pfam" id="PF13855">
    <property type="entry name" value="LRR_8"/>
    <property type="match status" value="2"/>
</dbReference>
<dbReference type="InterPro" id="IPR050216">
    <property type="entry name" value="LRR_domain-containing"/>
</dbReference>
<dbReference type="PANTHER" id="PTHR48051:SF1">
    <property type="entry name" value="RAS SUPPRESSOR PROTEIN 1"/>
    <property type="match status" value="1"/>
</dbReference>
<organism evidence="6">
    <name type="scientific">Anthurium amnicola</name>
    <dbReference type="NCBI Taxonomy" id="1678845"/>
    <lineage>
        <taxon>Eukaryota</taxon>
        <taxon>Viridiplantae</taxon>
        <taxon>Streptophyta</taxon>
        <taxon>Embryophyta</taxon>
        <taxon>Tracheophyta</taxon>
        <taxon>Spermatophyta</taxon>
        <taxon>Magnoliopsida</taxon>
        <taxon>Liliopsida</taxon>
        <taxon>Araceae</taxon>
        <taxon>Pothoideae</taxon>
        <taxon>Potheae</taxon>
        <taxon>Anthurium</taxon>
    </lineage>
</organism>
<keyword evidence="2" id="KW-0677">Repeat</keyword>
<name>A0A1D1Z4J0_9ARAE</name>
<accession>A0A1D1Z4J0</accession>
<evidence type="ECO:0000256" key="2">
    <source>
        <dbReference type="ARBA" id="ARBA00022737"/>
    </source>
</evidence>
<keyword evidence="1" id="KW-0433">Leucine-rich repeat</keyword>
<comment type="similarity">
    <text evidence="3">Belongs to the SHOC2 family.</text>
</comment>
<reference evidence="6" key="1">
    <citation type="submission" date="2015-07" db="EMBL/GenBank/DDBJ databases">
        <title>Transcriptome Assembly of Anthurium amnicola.</title>
        <authorList>
            <person name="Suzuki J."/>
        </authorList>
    </citation>
    <scope>NUCLEOTIDE SEQUENCE</scope>
</reference>
<dbReference type="SMART" id="SM00369">
    <property type="entry name" value="LRR_TYP"/>
    <property type="match status" value="5"/>
</dbReference>
<evidence type="ECO:0000313" key="6">
    <source>
        <dbReference type="EMBL" id="JAT61813.1"/>
    </source>
</evidence>
<dbReference type="InterPro" id="IPR032675">
    <property type="entry name" value="LRR_dom_sf"/>
</dbReference>
<dbReference type="SMART" id="SM00213">
    <property type="entry name" value="UBQ"/>
    <property type="match status" value="1"/>
</dbReference>
<dbReference type="CDD" id="cd17039">
    <property type="entry name" value="Ubl_ubiquitin_like"/>
    <property type="match status" value="1"/>
</dbReference>
<dbReference type="PROSITE" id="PS51450">
    <property type="entry name" value="LRR"/>
    <property type="match status" value="1"/>
</dbReference>
<comment type="function">
    <text evidence="4">Leucine-rich repeat protein that likely mediates protein interactions, possibly in the context of signal transduction.</text>
</comment>
<dbReference type="InterPro" id="IPR003591">
    <property type="entry name" value="Leu-rich_rpt_typical-subtyp"/>
</dbReference>
<dbReference type="InterPro" id="IPR001611">
    <property type="entry name" value="Leu-rich_rpt"/>
</dbReference>
<dbReference type="PANTHER" id="PTHR48051">
    <property type="match status" value="1"/>
</dbReference>
<sequence>MAGGGGGGMASPPDSDPLSTVTVQVKFGARTIPLAISPDSTVRELKSLLQPLTNVLPRGQKLICKGKVLADPMTLKSLQISDRSKVMLIASHGVHQGDGPIKSDTLGNLRKNINVNRNTGQATSMTIEKSRLERWRVTGIVALSECQLKVIPEDVWSCGLCARVLDVSNNFIEVVPAKIGSLASMSKLFLNANNLSDDSISWESMSCLKSLTILNLSHNHLNALPSVLGTLTSLMQLHVSNNKLKCLPADIGHLNELQVLKAGNNMIGSIPSSIGNCSSLVEVDLSSNLLDGLPETFGNLTNLKCLHLKNNGLQSLPATLFKACIQLSTLDLHGTQITNDSLRQLEGWEAFDERRRLKHQKQLDFRVGGSDGFDEGADKNDGP</sequence>
<dbReference type="Pfam" id="PF00240">
    <property type="entry name" value="ubiquitin"/>
    <property type="match status" value="1"/>
</dbReference>
<dbReference type="Gene3D" id="3.80.10.10">
    <property type="entry name" value="Ribonuclease Inhibitor"/>
    <property type="match status" value="2"/>
</dbReference>
<dbReference type="PROSITE" id="PS50053">
    <property type="entry name" value="UBIQUITIN_2"/>
    <property type="match status" value="1"/>
</dbReference>
<feature type="domain" description="Ubiquitin-like" evidence="5">
    <location>
        <begin position="19"/>
        <end position="89"/>
    </location>
</feature>